<reference evidence="1" key="2">
    <citation type="submission" date="2015-06" db="EMBL/GenBank/DDBJ databases">
        <title>Environmentally co-occuring mercury resistance plasmids are genetically and phenotypically diverse and confer variable context-dependent fitness effects.</title>
        <authorList>
            <person name="Hall J.P.J."/>
            <person name="Harrison E."/>
            <person name="Lilley A.K."/>
            <person name="Paterson S."/>
            <person name="Spiers A.J."/>
            <person name="Brockhurst M.A."/>
        </authorList>
    </citation>
    <scope>NUCLEOTIDE SEQUENCE [LARGE SCALE GENOMIC DNA]</scope>
    <source>
        <strain evidence="1">SBW25</strain>
        <plasmid evidence="1">pQBR57</plasmid>
    </source>
</reference>
<dbReference type="AlphaFoldDB" id="A0A0G4E4Z4"/>
<protein>
    <submittedName>
        <fullName evidence="1">Uncharacterized protein</fullName>
    </submittedName>
</protein>
<organism evidence="1">
    <name type="scientific">Pseudomonas fluorescens (strain SBW25)</name>
    <dbReference type="NCBI Taxonomy" id="216595"/>
    <lineage>
        <taxon>Bacteria</taxon>
        <taxon>Pseudomonadati</taxon>
        <taxon>Pseudomonadota</taxon>
        <taxon>Gammaproteobacteria</taxon>
        <taxon>Pseudomonadales</taxon>
        <taxon>Pseudomonadaceae</taxon>
        <taxon>Pseudomonas</taxon>
    </lineage>
</organism>
<dbReference type="RefSeq" id="WP_255255443.1">
    <property type="nucleotide sequence ID" value="NZ_LN713926.1"/>
</dbReference>
<name>A0A0G4E4Z4_PSEFS</name>
<dbReference type="EMBL" id="LN713926">
    <property type="protein sequence ID" value="CEK42306.1"/>
    <property type="molecule type" value="Genomic_DNA"/>
</dbReference>
<sequence length="210" mass="22682">MALITGLAIDEANVQEMADGGLFGESFFGRQVIEAARELLQQQSGPESDPLPICEFFDRDDDMGQGKLRLILDGDSDVCVAVINHDGTMADVEFCTPFSGGGRSPKVREALLNLARAIRDENESNPIGSREPHKRAVTSLDVAFAVASKSDGDYSWQLLHNSLLSDEDSANEYATTLANAGDSETQYCAVKIERGGVSQVGNVVWGIREL</sequence>
<proteinExistence type="predicted"/>
<reference evidence="1" key="1">
    <citation type="submission" date="2014-12" db="EMBL/GenBank/DDBJ databases">
        <authorList>
            <person name="Hall J."/>
        </authorList>
    </citation>
    <scope>NUCLEOTIDE SEQUENCE [LARGE SCALE GENOMIC DNA]</scope>
    <source>
        <strain evidence="1">SBW25</strain>
        <plasmid evidence="1">pQBR57</plasmid>
    </source>
</reference>
<gene>
    <name evidence="1" type="ORF">PQBR57_0353</name>
</gene>
<geneLocation type="plasmid" evidence="1">
    <name>pQBR57</name>
</geneLocation>
<keyword evidence="1" id="KW-0614">Plasmid</keyword>
<accession>A0A0G4E4Z4</accession>
<evidence type="ECO:0000313" key="1">
    <source>
        <dbReference type="EMBL" id="CEK42306.1"/>
    </source>
</evidence>